<proteinExistence type="predicted"/>
<keyword evidence="3" id="KW-1185">Reference proteome</keyword>
<feature type="region of interest" description="Disordered" evidence="1">
    <location>
        <begin position="84"/>
        <end position="112"/>
    </location>
</feature>
<evidence type="ECO:0000256" key="1">
    <source>
        <dbReference type="SAM" id="MobiDB-lite"/>
    </source>
</evidence>
<accession>A0A9P6BAU1</accession>
<dbReference type="AlphaFoldDB" id="A0A9P6BAU1"/>
<feature type="region of interest" description="Disordered" evidence="1">
    <location>
        <begin position="1"/>
        <end position="25"/>
    </location>
</feature>
<gene>
    <name evidence="2" type="ORF">BS47DRAFT_1335587</name>
</gene>
<feature type="compositionally biased region" description="Polar residues" evidence="1">
    <location>
        <begin position="1"/>
        <end position="14"/>
    </location>
</feature>
<comment type="caution">
    <text evidence="2">The sequence shown here is derived from an EMBL/GenBank/DDBJ whole genome shotgun (WGS) entry which is preliminary data.</text>
</comment>
<reference evidence="2" key="1">
    <citation type="journal article" date="2020" name="Nat. Commun.">
        <title>Large-scale genome sequencing of mycorrhizal fungi provides insights into the early evolution of symbiotic traits.</title>
        <authorList>
            <person name="Miyauchi S."/>
            <person name="Kiss E."/>
            <person name="Kuo A."/>
            <person name="Drula E."/>
            <person name="Kohler A."/>
            <person name="Sanchez-Garcia M."/>
            <person name="Morin E."/>
            <person name="Andreopoulos B."/>
            <person name="Barry K.W."/>
            <person name="Bonito G."/>
            <person name="Buee M."/>
            <person name="Carver A."/>
            <person name="Chen C."/>
            <person name="Cichocki N."/>
            <person name="Clum A."/>
            <person name="Culley D."/>
            <person name="Crous P.W."/>
            <person name="Fauchery L."/>
            <person name="Girlanda M."/>
            <person name="Hayes R.D."/>
            <person name="Keri Z."/>
            <person name="LaButti K."/>
            <person name="Lipzen A."/>
            <person name="Lombard V."/>
            <person name="Magnuson J."/>
            <person name="Maillard F."/>
            <person name="Murat C."/>
            <person name="Nolan M."/>
            <person name="Ohm R.A."/>
            <person name="Pangilinan J."/>
            <person name="Pereira M.F."/>
            <person name="Perotto S."/>
            <person name="Peter M."/>
            <person name="Pfister S."/>
            <person name="Riley R."/>
            <person name="Sitrit Y."/>
            <person name="Stielow J.B."/>
            <person name="Szollosi G."/>
            <person name="Zifcakova L."/>
            <person name="Stursova M."/>
            <person name="Spatafora J.W."/>
            <person name="Tedersoo L."/>
            <person name="Vaario L.M."/>
            <person name="Yamada A."/>
            <person name="Yan M."/>
            <person name="Wang P."/>
            <person name="Xu J."/>
            <person name="Bruns T."/>
            <person name="Baldrian P."/>
            <person name="Vilgalys R."/>
            <person name="Dunand C."/>
            <person name="Henrissat B."/>
            <person name="Grigoriev I.V."/>
            <person name="Hibbett D."/>
            <person name="Nagy L.G."/>
            <person name="Martin F.M."/>
        </authorList>
    </citation>
    <scope>NUCLEOTIDE SEQUENCE</scope>
    <source>
        <strain evidence="2">UP504</strain>
    </source>
</reference>
<name>A0A9P6BAU1_9AGAM</name>
<organism evidence="2 3">
    <name type="scientific">Hydnum rufescens UP504</name>
    <dbReference type="NCBI Taxonomy" id="1448309"/>
    <lineage>
        <taxon>Eukaryota</taxon>
        <taxon>Fungi</taxon>
        <taxon>Dikarya</taxon>
        <taxon>Basidiomycota</taxon>
        <taxon>Agaricomycotina</taxon>
        <taxon>Agaricomycetes</taxon>
        <taxon>Cantharellales</taxon>
        <taxon>Hydnaceae</taxon>
        <taxon>Hydnum</taxon>
    </lineage>
</organism>
<evidence type="ECO:0000313" key="2">
    <source>
        <dbReference type="EMBL" id="KAF9520908.1"/>
    </source>
</evidence>
<sequence>MVHSQKITMATPSFNGEVAPPSLPTDTGIQIKQKRQAAAAIGARLGQMVPEAETSRSALGTTRPPATTISRRVCWLSGAIKQEGSSGVVDPINKRHAPKGNQQVEMLPLLAE</sequence>
<dbReference type="Proteomes" id="UP000886523">
    <property type="component" value="Unassembled WGS sequence"/>
</dbReference>
<dbReference type="EMBL" id="MU128910">
    <property type="protein sequence ID" value="KAF9520908.1"/>
    <property type="molecule type" value="Genomic_DNA"/>
</dbReference>
<evidence type="ECO:0000313" key="3">
    <source>
        <dbReference type="Proteomes" id="UP000886523"/>
    </source>
</evidence>
<protein>
    <submittedName>
        <fullName evidence="2">Uncharacterized protein</fullName>
    </submittedName>
</protein>